<evidence type="ECO:0000259" key="12">
    <source>
        <dbReference type="PROSITE" id="PS51192"/>
    </source>
</evidence>
<dbReference type="GO" id="GO:0005524">
    <property type="term" value="F:ATP binding"/>
    <property type="evidence" value="ECO:0007669"/>
    <property type="project" value="UniProtKB-KW"/>
</dbReference>
<name>A0AAV9VZV4_9PEZI</name>
<dbReference type="GO" id="GO:0004386">
    <property type="term" value="F:helicase activity"/>
    <property type="evidence" value="ECO:0007669"/>
    <property type="project" value="UniProtKB-KW"/>
</dbReference>
<gene>
    <name evidence="14" type="ORF">TWF481_001609</name>
</gene>
<dbReference type="SMART" id="SM00487">
    <property type="entry name" value="DEXDc"/>
    <property type="match status" value="1"/>
</dbReference>
<keyword evidence="8" id="KW-0067">ATP-binding</keyword>
<dbReference type="InterPro" id="IPR001841">
    <property type="entry name" value="Znf_RING"/>
</dbReference>
<dbReference type="InterPro" id="IPR000330">
    <property type="entry name" value="SNF2_N"/>
</dbReference>
<dbReference type="InterPro" id="IPR001650">
    <property type="entry name" value="Helicase_C-like"/>
</dbReference>
<evidence type="ECO:0000259" key="11">
    <source>
        <dbReference type="PROSITE" id="PS50089"/>
    </source>
</evidence>
<comment type="caution">
    <text evidence="14">The sequence shown here is derived from an EMBL/GenBank/DDBJ whole genome shotgun (WGS) entry which is preliminary data.</text>
</comment>
<dbReference type="CDD" id="cd18008">
    <property type="entry name" value="DEXDc_SHPRH-like"/>
    <property type="match status" value="1"/>
</dbReference>
<dbReference type="PROSITE" id="PS51192">
    <property type="entry name" value="HELICASE_ATP_BIND_1"/>
    <property type="match status" value="1"/>
</dbReference>
<evidence type="ECO:0000256" key="2">
    <source>
        <dbReference type="ARBA" id="ARBA00022723"/>
    </source>
</evidence>
<dbReference type="PROSITE" id="PS50089">
    <property type="entry name" value="ZF_RING_2"/>
    <property type="match status" value="1"/>
</dbReference>
<keyword evidence="7" id="KW-0862">Zinc</keyword>
<keyword evidence="4 9" id="KW-0863">Zinc-finger</keyword>
<feature type="compositionally biased region" description="Basic residues" evidence="10">
    <location>
        <begin position="983"/>
        <end position="1017"/>
    </location>
</feature>
<dbReference type="PANTHER" id="PTHR45626">
    <property type="entry name" value="TRANSCRIPTION TERMINATION FACTOR 2-RELATED"/>
    <property type="match status" value="1"/>
</dbReference>
<evidence type="ECO:0000256" key="5">
    <source>
        <dbReference type="ARBA" id="ARBA00022801"/>
    </source>
</evidence>
<comment type="similarity">
    <text evidence="1">Belongs to the SNF2/RAD54 helicase family.</text>
</comment>
<dbReference type="InterPro" id="IPR049730">
    <property type="entry name" value="SNF2/RAD54-like_C"/>
</dbReference>
<dbReference type="Proteomes" id="UP001370758">
    <property type="component" value="Unassembled WGS sequence"/>
</dbReference>
<dbReference type="Pfam" id="PF00097">
    <property type="entry name" value="zf-C3HC4"/>
    <property type="match status" value="1"/>
</dbReference>
<proteinExistence type="inferred from homology"/>
<keyword evidence="5" id="KW-0378">Hydrolase</keyword>
<keyword evidence="2" id="KW-0479">Metal-binding</keyword>
<evidence type="ECO:0000256" key="8">
    <source>
        <dbReference type="ARBA" id="ARBA00022840"/>
    </source>
</evidence>
<dbReference type="InterPro" id="IPR014001">
    <property type="entry name" value="Helicase_ATP-bd"/>
</dbReference>
<evidence type="ECO:0000313" key="15">
    <source>
        <dbReference type="Proteomes" id="UP001370758"/>
    </source>
</evidence>
<dbReference type="Pfam" id="PF00271">
    <property type="entry name" value="Helicase_C"/>
    <property type="match status" value="1"/>
</dbReference>
<evidence type="ECO:0000256" key="6">
    <source>
        <dbReference type="ARBA" id="ARBA00022806"/>
    </source>
</evidence>
<dbReference type="GO" id="GO:0000724">
    <property type="term" value="P:double-strand break repair via homologous recombination"/>
    <property type="evidence" value="ECO:0007669"/>
    <property type="project" value="TreeGrafter"/>
</dbReference>
<dbReference type="SMART" id="SM00490">
    <property type="entry name" value="HELICc"/>
    <property type="match status" value="1"/>
</dbReference>
<feature type="compositionally biased region" description="Acidic residues" evidence="10">
    <location>
        <begin position="843"/>
        <end position="863"/>
    </location>
</feature>
<dbReference type="InterPro" id="IPR050628">
    <property type="entry name" value="SNF2_RAD54_helicase_TF"/>
</dbReference>
<dbReference type="InterPro" id="IPR038718">
    <property type="entry name" value="SNF2-like_sf"/>
</dbReference>
<feature type="domain" description="Helicase ATP-binding" evidence="12">
    <location>
        <begin position="406"/>
        <end position="591"/>
    </location>
</feature>
<evidence type="ECO:0000256" key="4">
    <source>
        <dbReference type="ARBA" id="ARBA00022771"/>
    </source>
</evidence>
<sequence>MVWSEPFPGNMNRTRIYEMPGRYPGVLLENSDSEAFDSGDSDSPYFRTLEAVRAELSHKRALLDFLPSHHDFHILHAQIIGLQEEFKRLTMDQRDIEMAQLLQDFNARDEAQNGLDGVVNELGAHQHNMPPPQQGSKKRTYSQVDQSPQDNRLEDLRRLAGPSHDTPPPPPPPTFIPPVPFIPMGENGLGAINNGMYLPVTQLAGLDGQTIPQEQQVSSDEGFARALQNQEVIDLTGDDDVYQQFAPRQYARAGPSSRGLLDNPLSGLGGTAGDPSPLWSAGWAFWGGGQDLMVQTGPTPMPSGPQLGLLDNPIVLYDDEEDDDDYGASGLGYYRRHHRSRNADHDVVYNDTRSRGRDEEEDVRKLLEHLSDSAESRQPSDRLQTPPELTIKLMEHQKIGLTWLVKQEESGNKGGILADDMGLGKTIQAISLIVHRKSSNPHNKTTLIVCPVSLMAQWQREIHDKIKPQHALKTYIYHGTQPRRFKNFNVLKEFDVVLTSYGTIAGEFKKKQAWIAQKRVVFPADEFPFLSNESTWYRIILDESQHVKNHRTLASRACTDLVGTYRLCLSGTPMQNNIDDLFGAVRFLHLAMYRDFRSWNTDFGSQIKLGRNYATDAMQRLQALLKAIMLRRKKDSLIDGAPLLTLPPKNIELIHPVFSPDEQEIYHAVEQKVQLRFNKYIANGSVLRNYTYVLLLLLRLRQVCCHPKMITDLSAGISEEEKELQIKLIRKLDPATVERLKRDPVVSCPICFDSPEKMKLISPCGHCLCEECLTNMTNRNMANGDEGNPLNCPICRGPLNPSNLIDWQIFRETHIPEDNGLLQELEGIGNQLDNVLGGNLSDSDSDSDSDTDSETDSDYDDSDLQGFVVPDDEVESDTSGDYSEQTTENRSRFSPVAPARVKREPRPSRQNGIKREEKVEDDLTATQNSTTSSSSAPESEYDNDIWEEFEKSKAKDEGESDKSFPFVDEDAEPTAGKETKDKKTSKKRKGKGKGKKPISKKSKISKKAKGKQKKKEKRVLNLSDKRALAVRNKKARKKYFRELAKDWHSSAKIDKVREILKDIRANDPSEKTIIFSSFTSFLDLLSIPLDREDDFDFERYDGSMTAKDRNDAVINFTENPDVTVMLVSLKAGNSGLNLTVASHVIIIDPWWNPYVEEQAIDRAHRIGQTRPVFVHRLVIENTVEDRILKLQDQKREIISAAMDEEAIKELNRLGVKDLMYLFTGSR</sequence>
<dbReference type="PANTHER" id="PTHR45626:SF16">
    <property type="entry name" value="ATP-DEPENDENT HELICASE ULS1"/>
    <property type="match status" value="1"/>
</dbReference>
<dbReference type="Gene3D" id="3.30.40.10">
    <property type="entry name" value="Zinc/RING finger domain, C3HC4 (zinc finger)"/>
    <property type="match status" value="1"/>
</dbReference>
<protein>
    <submittedName>
        <fullName evidence="14">Uncharacterized protein</fullName>
    </submittedName>
</protein>
<feature type="region of interest" description="Disordered" evidence="10">
    <location>
        <begin position="122"/>
        <end position="151"/>
    </location>
</feature>
<keyword evidence="15" id="KW-1185">Reference proteome</keyword>
<dbReference type="SMART" id="SM00184">
    <property type="entry name" value="RING"/>
    <property type="match status" value="1"/>
</dbReference>
<accession>A0AAV9VZV4</accession>
<dbReference type="CDD" id="cd18793">
    <property type="entry name" value="SF2_C_SNF"/>
    <property type="match status" value="1"/>
</dbReference>
<keyword evidence="3" id="KW-0547">Nucleotide-binding</keyword>
<evidence type="ECO:0000256" key="7">
    <source>
        <dbReference type="ARBA" id="ARBA00022833"/>
    </source>
</evidence>
<dbReference type="Pfam" id="PF00176">
    <property type="entry name" value="SNF2-rel_dom"/>
    <property type="match status" value="1"/>
</dbReference>
<dbReference type="GO" id="GO:0008094">
    <property type="term" value="F:ATP-dependent activity, acting on DNA"/>
    <property type="evidence" value="ECO:0007669"/>
    <property type="project" value="TreeGrafter"/>
</dbReference>
<dbReference type="InterPro" id="IPR013083">
    <property type="entry name" value="Znf_RING/FYVE/PHD"/>
</dbReference>
<feature type="compositionally biased region" description="Basic and acidic residues" evidence="10">
    <location>
        <begin position="901"/>
        <end position="918"/>
    </location>
</feature>
<dbReference type="PROSITE" id="PS00518">
    <property type="entry name" value="ZF_RING_1"/>
    <property type="match status" value="1"/>
</dbReference>
<dbReference type="GO" id="GO:0005634">
    <property type="term" value="C:nucleus"/>
    <property type="evidence" value="ECO:0007669"/>
    <property type="project" value="TreeGrafter"/>
</dbReference>
<dbReference type="InterPro" id="IPR018957">
    <property type="entry name" value="Znf_C3HC4_RING-type"/>
</dbReference>
<evidence type="ECO:0000256" key="1">
    <source>
        <dbReference type="ARBA" id="ARBA00007025"/>
    </source>
</evidence>
<evidence type="ECO:0000313" key="14">
    <source>
        <dbReference type="EMBL" id="KAK6496615.1"/>
    </source>
</evidence>
<feature type="compositionally biased region" description="Polar residues" evidence="10">
    <location>
        <begin position="879"/>
        <end position="888"/>
    </location>
</feature>
<reference evidence="14 15" key="1">
    <citation type="submission" date="2023-08" db="EMBL/GenBank/DDBJ databases">
        <authorList>
            <person name="Palmer J.M."/>
        </authorList>
    </citation>
    <scope>NUCLEOTIDE SEQUENCE [LARGE SCALE GENOMIC DNA]</scope>
    <source>
        <strain evidence="14 15">TWF481</strain>
    </source>
</reference>
<dbReference type="GO" id="GO:0005737">
    <property type="term" value="C:cytoplasm"/>
    <property type="evidence" value="ECO:0007669"/>
    <property type="project" value="TreeGrafter"/>
</dbReference>
<evidence type="ECO:0000256" key="3">
    <source>
        <dbReference type="ARBA" id="ARBA00022741"/>
    </source>
</evidence>
<dbReference type="GO" id="GO:0008270">
    <property type="term" value="F:zinc ion binding"/>
    <property type="evidence" value="ECO:0007669"/>
    <property type="project" value="UniProtKB-KW"/>
</dbReference>
<dbReference type="PROSITE" id="PS51194">
    <property type="entry name" value="HELICASE_CTER"/>
    <property type="match status" value="1"/>
</dbReference>
<dbReference type="CDD" id="cd16449">
    <property type="entry name" value="RING-HC"/>
    <property type="match status" value="1"/>
</dbReference>
<dbReference type="SUPFAM" id="SSF57850">
    <property type="entry name" value="RING/U-box"/>
    <property type="match status" value="1"/>
</dbReference>
<organism evidence="14 15">
    <name type="scientific">Arthrobotrys musiformis</name>
    <dbReference type="NCBI Taxonomy" id="47236"/>
    <lineage>
        <taxon>Eukaryota</taxon>
        <taxon>Fungi</taxon>
        <taxon>Dikarya</taxon>
        <taxon>Ascomycota</taxon>
        <taxon>Pezizomycotina</taxon>
        <taxon>Orbiliomycetes</taxon>
        <taxon>Orbiliales</taxon>
        <taxon>Orbiliaceae</taxon>
        <taxon>Arthrobotrys</taxon>
    </lineage>
</organism>
<feature type="domain" description="Helicase C-terminal" evidence="13">
    <location>
        <begin position="1055"/>
        <end position="1214"/>
    </location>
</feature>
<dbReference type="SUPFAM" id="SSF52540">
    <property type="entry name" value="P-loop containing nucleoside triphosphate hydrolases"/>
    <property type="match status" value="2"/>
</dbReference>
<feature type="compositionally biased region" description="Polar residues" evidence="10">
    <location>
        <begin position="141"/>
        <end position="150"/>
    </location>
</feature>
<evidence type="ECO:0000259" key="13">
    <source>
        <dbReference type="PROSITE" id="PS51194"/>
    </source>
</evidence>
<evidence type="ECO:0000256" key="10">
    <source>
        <dbReference type="SAM" id="MobiDB-lite"/>
    </source>
</evidence>
<dbReference type="Gene3D" id="3.40.50.10810">
    <property type="entry name" value="Tandem AAA-ATPase domain"/>
    <property type="match status" value="1"/>
</dbReference>
<feature type="compositionally biased region" description="Basic and acidic residues" evidence="10">
    <location>
        <begin position="948"/>
        <end position="962"/>
    </location>
</feature>
<evidence type="ECO:0000256" key="9">
    <source>
        <dbReference type="PROSITE-ProRule" id="PRU00175"/>
    </source>
</evidence>
<dbReference type="GO" id="GO:0016787">
    <property type="term" value="F:hydrolase activity"/>
    <property type="evidence" value="ECO:0007669"/>
    <property type="project" value="UniProtKB-KW"/>
</dbReference>
<dbReference type="InterPro" id="IPR027417">
    <property type="entry name" value="P-loop_NTPase"/>
</dbReference>
<feature type="region of interest" description="Disordered" evidence="10">
    <location>
        <begin position="833"/>
        <end position="1022"/>
    </location>
</feature>
<keyword evidence="6" id="KW-0347">Helicase</keyword>
<dbReference type="InterPro" id="IPR017907">
    <property type="entry name" value="Znf_RING_CS"/>
</dbReference>
<dbReference type="Gene3D" id="3.40.50.300">
    <property type="entry name" value="P-loop containing nucleotide triphosphate hydrolases"/>
    <property type="match status" value="1"/>
</dbReference>
<dbReference type="EMBL" id="JAVHJL010000010">
    <property type="protein sequence ID" value="KAK6496615.1"/>
    <property type="molecule type" value="Genomic_DNA"/>
</dbReference>
<dbReference type="AlphaFoldDB" id="A0AAV9VZV4"/>
<feature type="domain" description="RING-type" evidence="11">
    <location>
        <begin position="748"/>
        <end position="796"/>
    </location>
</feature>